<dbReference type="InterPro" id="IPR018800">
    <property type="entry name" value="PRCC"/>
</dbReference>
<feature type="compositionally biased region" description="Acidic residues" evidence="1">
    <location>
        <begin position="7"/>
        <end position="20"/>
    </location>
</feature>
<feature type="region of interest" description="Disordered" evidence="1">
    <location>
        <begin position="1"/>
        <end position="34"/>
    </location>
</feature>
<organism evidence="2 3">
    <name type="scientific">Taenia crassiceps</name>
    <dbReference type="NCBI Taxonomy" id="6207"/>
    <lineage>
        <taxon>Eukaryota</taxon>
        <taxon>Metazoa</taxon>
        <taxon>Spiralia</taxon>
        <taxon>Lophotrochozoa</taxon>
        <taxon>Platyhelminthes</taxon>
        <taxon>Cestoda</taxon>
        <taxon>Eucestoda</taxon>
        <taxon>Cyclophyllidea</taxon>
        <taxon>Taeniidae</taxon>
        <taxon>Taenia</taxon>
    </lineage>
</organism>
<dbReference type="PANTHER" id="PTHR13621">
    <property type="entry name" value="PROLINE-RICH PROTEIN PRCC"/>
    <property type="match status" value="1"/>
</dbReference>
<evidence type="ECO:0000256" key="1">
    <source>
        <dbReference type="SAM" id="MobiDB-lite"/>
    </source>
</evidence>
<comment type="caution">
    <text evidence="2">The sequence shown here is derived from an EMBL/GenBank/DDBJ whole genome shotgun (WGS) entry which is preliminary data.</text>
</comment>
<feature type="compositionally biased region" description="Polar residues" evidence="1">
    <location>
        <begin position="179"/>
        <end position="192"/>
    </location>
</feature>
<feature type="region of interest" description="Disordered" evidence="1">
    <location>
        <begin position="215"/>
        <end position="286"/>
    </location>
</feature>
<dbReference type="PANTHER" id="PTHR13621:SF2">
    <property type="entry name" value="PROLINE-RICH PROTEIN PRCC"/>
    <property type="match status" value="1"/>
</dbReference>
<evidence type="ECO:0000313" key="2">
    <source>
        <dbReference type="EMBL" id="KAL5105975.1"/>
    </source>
</evidence>
<proteinExistence type="predicted"/>
<sequence length="388" mass="43170">MALVDYDGSDTSDFDSENEPILEKDSMQSQRSFRKQLDFHDKVEDEYKMRMPKNAKPFLEPLNIERKSGVNGKVILTIPTVEELNSSDDSDDAEVVKRPSRKPVGSSSHKSLLDLLPPTRALIVKEGDKPIIPALLVPKQAFRNIPPKPAPPKSPKTAELSAEVGDMEVDVTSPGGFFTFNSTQEDSVTPLTTEEARRRARESILAAEAEVAVKAMSQEPVPSLQELPPLKEKPFSDWQLPKRPRVEREGDASGEEEGEEAEEEMGPLFTAETFIPGPERKRARLGRSGASAMSVADLLAASGGAKVREVRADDLTAGASLELLKNITTARPKMEPQQHLVNNPGKLAFRKHQITWLAYKAQEQEYELQEQWAEARRNQAQSRQKYGF</sequence>
<feature type="region of interest" description="Disordered" evidence="1">
    <location>
        <begin position="142"/>
        <end position="161"/>
    </location>
</feature>
<name>A0ABR4Q8Q6_9CEST</name>
<gene>
    <name evidence="2" type="ORF">TcWFU_010092</name>
</gene>
<dbReference type="Proteomes" id="UP001651158">
    <property type="component" value="Unassembled WGS sequence"/>
</dbReference>
<evidence type="ECO:0000313" key="3">
    <source>
        <dbReference type="Proteomes" id="UP001651158"/>
    </source>
</evidence>
<protein>
    <submittedName>
        <fullName evidence="2">Proline-rich protein PRCC</fullName>
    </submittedName>
</protein>
<dbReference type="EMBL" id="JAKROA010000007">
    <property type="protein sequence ID" value="KAL5105975.1"/>
    <property type="molecule type" value="Genomic_DNA"/>
</dbReference>
<dbReference type="Pfam" id="PF10253">
    <property type="entry name" value="PRCC"/>
    <property type="match status" value="1"/>
</dbReference>
<feature type="region of interest" description="Disordered" evidence="1">
    <location>
        <begin position="175"/>
        <end position="196"/>
    </location>
</feature>
<keyword evidence="3" id="KW-1185">Reference proteome</keyword>
<reference evidence="2 3" key="1">
    <citation type="journal article" date="2022" name="Front. Cell. Infect. Microbiol.">
        <title>The Genomes of Two Strains of Taenia crassiceps the Animal Model for the Study of Human Cysticercosis.</title>
        <authorList>
            <person name="Bobes R.J."/>
            <person name="Estrada K."/>
            <person name="Rios-Valencia D.G."/>
            <person name="Calderon-Gallegos A."/>
            <person name="de la Torre P."/>
            <person name="Carrero J.C."/>
            <person name="Sanchez-Flores A."/>
            <person name="Laclette J.P."/>
        </authorList>
    </citation>
    <scope>NUCLEOTIDE SEQUENCE [LARGE SCALE GENOMIC DNA]</scope>
    <source>
        <strain evidence="2">WFUcys</strain>
    </source>
</reference>
<feature type="region of interest" description="Disordered" evidence="1">
    <location>
        <begin position="82"/>
        <end position="111"/>
    </location>
</feature>
<accession>A0ABR4Q8Q6</accession>
<feature type="compositionally biased region" description="Acidic residues" evidence="1">
    <location>
        <begin position="252"/>
        <end position="265"/>
    </location>
</feature>